<evidence type="ECO:0000313" key="3">
    <source>
        <dbReference type="Proteomes" id="UP000198806"/>
    </source>
</evidence>
<sequence length="79" mass="8986">MYLILNTSYKENMYKIFYYALISIIIFIILEFVSINLGNLLGAGPYNIGIVVCAINILTTAIIICTLILVTYINKYIKK</sequence>
<reference evidence="2 3" key="1">
    <citation type="submission" date="2016-10" db="EMBL/GenBank/DDBJ databases">
        <authorList>
            <person name="de Groot N.N."/>
        </authorList>
    </citation>
    <scope>NUCLEOTIDE SEQUENCE [LARGE SCALE GENOMIC DNA]</scope>
    <source>
        <strain evidence="2 3">DSM 1283</strain>
    </source>
</reference>
<keyword evidence="3" id="KW-1185">Reference proteome</keyword>
<accession>A0A1I5GLY4</accession>
<protein>
    <submittedName>
        <fullName evidence="2">Uncharacterized protein</fullName>
    </submittedName>
</protein>
<dbReference type="Proteomes" id="UP000198806">
    <property type="component" value="Unassembled WGS sequence"/>
</dbReference>
<dbReference type="EMBL" id="FOWD01000020">
    <property type="protein sequence ID" value="SFO36962.1"/>
    <property type="molecule type" value="Genomic_DNA"/>
</dbReference>
<feature type="transmembrane region" description="Helical" evidence="1">
    <location>
        <begin position="16"/>
        <end position="36"/>
    </location>
</feature>
<organism evidence="2 3">
    <name type="scientific">Anaerocolumna aminovalerica</name>
    <dbReference type="NCBI Taxonomy" id="1527"/>
    <lineage>
        <taxon>Bacteria</taxon>
        <taxon>Bacillati</taxon>
        <taxon>Bacillota</taxon>
        <taxon>Clostridia</taxon>
        <taxon>Lachnospirales</taxon>
        <taxon>Lachnospiraceae</taxon>
        <taxon>Anaerocolumna</taxon>
    </lineage>
</organism>
<dbReference type="AlphaFoldDB" id="A0A1I5GLY4"/>
<keyword evidence="1" id="KW-0472">Membrane</keyword>
<feature type="transmembrane region" description="Helical" evidence="1">
    <location>
        <begin position="48"/>
        <end position="73"/>
    </location>
</feature>
<evidence type="ECO:0000256" key="1">
    <source>
        <dbReference type="SAM" id="Phobius"/>
    </source>
</evidence>
<evidence type="ECO:0000313" key="2">
    <source>
        <dbReference type="EMBL" id="SFO36962.1"/>
    </source>
</evidence>
<proteinExistence type="predicted"/>
<keyword evidence="1" id="KW-1133">Transmembrane helix</keyword>
<keyword evidence="1" id="KW-0812">Transmembrane</keyword>
<gene>
    <name evidence="2" type="ORF">SAMN04489757_12072</name>
</gene>
<name>A0A1I5GLY4_9FIRM</name>